<sequence>MKINSQVEPLARNAIHAAVQQDLAKLRAALRAIPNDQAAYESVALALAVTQLVMTNIHDGKPSEQQTRAVAAEIAQAEAWAQVSEEQVSNFLLRLVNGEPLAQAIAEEHIILAFVAAANLLSSCRRDSEEWWDHLDRAEAALEA</sequence>
<comment type="caution">
    <text evidence="1">The sequence shown here is derived from an EMBL/GenBank/DDBJ whole genome shotgun (WGS) entry which is preliminary data.</text>
</comment>
<dbReference type="Proteomes" id="UP000003448">
    <property type="component" value="Unassembled WGS sequence"/>
</dbReference>
<gene>
    <name evidence="1" type="ORF">MILUP08_45042</name>
</gene>
<dbReference type="EMBL" id="CAIE01000037">
    <property type="protein sequence ID" value="CCH20162.1"/>
    <property type="molecule type" value="Genomic_DNA"/>
</dbReference>
<evidence type="ECO:0000313" key="1">
    <source>
        <dbReference type="EMBL" id="CCH20162.1"/>
    </source>
</evidence>
<dbReference type="AlphaFoldDB" id="I0L8L5"/>
<accession>I0L8L5</accession>
<organism evidence="1 2">
    <name type="scientific">Micromonospora lupini str. Lupac 08</name>
    <dbReference type="NCBI Taxonomy" id="1150864"/>
    <lineage>
        <taxon>Bacteria</taxon>
        <taxon>Bacillati</taxon>
        <taxon>Actinomycetota</taxon>
        <taxon>Actinomycetes</taxon>
        <taxon>Micromonosporales</taxon>
        <taxon>Micromonosporaceae</taxon>
        <taxon>Micromonospora</taxon>
    </lineage>
</organism>
<dbReference type="OrthoDB" id="3381497at2"/>
<protein>
    <submittedName>
        <fullName evidence="1">Uncharacterized protein</fullName>
    </submittedName>
</protein>
<proteinExistence type="predicted"/>
<dbReference type="RefSeq" id="WP_007462858.1">
    <property type="nucleotide sequence ID" value="NZ_HF570108.1"/>
</dbReference>
<name>I0L8L5_9ACTN</name>
<evidence type="ECO:0000313" key="2">
    <source>
        <dbReference type="Proteomes" id="UP000003448"/>
    </source>
</evidence>
<keyword evidence="2" id="KW-1185">Reference proteome</keyword>
<dbReference type="STRING" id="1150864.MILUP08_45042"/>
<reference evidence="2" key="1">
    <citation type="journal article" date="2012" name="J. Bacteriol.">
        <title>Genome Sequence of Micromonospora lupini Lupac 08, Isolated from Root Nodules of Lupinus angustifolius.</title>
        <authorList>
            <person name="Alonso-Vega P."/>
            <person name="Normand P."/>
            <person name="Bacigalupe R."/>
            <person name="Pujic P."/>
            <person name="Lajus A."/>
            <person name="Vallenet D."/>
            <person name="Carro L."/>
            <person name="Coll P."/>
            <person name="Trujillo M.E."/>
        </authorList>
    </citation>
    <scope>NUCLEOTIDE SEQUENCE [LARGE SCALE GENOMIC DNA]</scope>
    <source>
        <strain evidence="2">Lupac 08</strain>
    </source>
</reference>